<accession>A0A060PSK9</accession>
<evidence type="ECO:0000313" key="4">
    <source>
        <dbReference type="EMBL" id="BAO98584.1"/>
    </source>
</evidence>
<dbReference type="GO" id="GO:0051539">
    <property type="term" value="F:4 iron, 4 sulfur cluster binding"/>
    <property type="evidence" value="ECO:0007669"/>
    <property type="project" value="TreeGrafter"/>
</dbReference>
<evidence type="ECO:0000313" key="5">
    <source>
        <dbReference type="Proteomes" id="UP000031662"/>
    </source>
</evidence>
<dbReference type="InterPro" id="IPR042244">
    <property type="entry name" value="HypD_2_sf"/>
</dbReference>
<dbReference type="HOGENOM" id="CLU_048562_1_0_7"/>
<dbReference type="Pfam" id="PF01924">
    <property type="entry name" value="HypD"/>
    <property type="match status" value="1"/>
</dbReference>
<organism evidence="4 5">
    <name type="scientific">Helicobacter pylori NY40</name>
    <dbReference type="NCBI Taxonomy" id="1426844"/>
    <lineage>
        <taxon>Bacteria</taxon>
        <taxon>Pseudomonadati</taxon>
        <taxon>Campylobacterota</taxon>
        <taxon>Epsilonproteobacteria</taxon>
        <taxon>Campylobacterales</taxon>
        <taxon>Helicobacteraceae</taxon>
        <taxon>Helicobacter</taxon>
    </lineage>
</organism>
<name>A0A060PSK9_HELPX</name>
<dbReference type="InterPro" id="IPR042243">
    <property type="entry name" value="HypD_1"/>
</dbReference>
<comment type="similarity">
    <text evidence="1">Belongs to the HypD family.</text>
</comment>
<dbReference type="PANTHER" id="PTHR30149:SF0">
    <property type="entry name" value="HYDROGENASE MATURATION FACTOR HYPD"/>
    <property type="match status" value="1"/>
</dbReference>
<evidence type="ECO:0000256" key="3">
    <source>
        <dbReference type="ARBA" id="ARBA00023004"/>
    </source>
</evidence>
<dbReference type="Proteomes" id="UP000031662">
    <property type="component" value="Chromosome"/>
</dbReference>
<dbReference type="GO" id="GO:0051604">
    <property type="term" value="P:protein maturation"/>
    <property type="evidence" value="ECO:0007669"/>
    <property type="project" value="TreeGrafter"/>
</dbReference>
<dbReference type="NCBIfam" id="TIGR00075">
    <property type="entry name" value="hypD"/>
    <property type="match status" value="1"/>
</dbReference>
<dbReference type="EMBL" id="AP014523">
    <property type="protein sequence ID" value="BAO98584.1"/>
    <property type="molecule type" value="Genomic_DNA"/>
</dbReference>
<dbReference type="GO" id="GO:0070025">
    <property type="term" value="F:carbon monoxide binding"/>
    <property type="evidence" value="ECO:0007669"/>
    <property type="project" value="TreeGrafter"/>
</dbReference>
<evidence type="ECO:0000256" key="1">
    <source>
        <dbReference type="ARBA" id="ARBA00007888"/>
    </source>
</evidence>
<dbReference type="AlphaFoldDB" id="A0A060PSK9"/>
<proteinExistence type="inferred from homology"/>
<sequence>MSVDHLISPFRDKQTLLALSNAIKKLASKLTKKLVIMEVCGGHTHSIMKYGLLDLMPKNLEFAHGPGCPVCVMPRARLDEAYELASMKDSIVLSLGDMMRVPGSYGSLIQAREKGLDARFLYSPMQALEIAKENPHKKVIYIAIGFETTTPMTASVLNNAKKEKLKNLFFHINHILVPPSVSTILKDPACQINALLAPSHVSVISGAQIYSPLVDRFKLPIIVSGFEPVDILESVLMLLKQALNKEAKLEIQYKRAVSYEGNTKAQELVNACMEVRENFEWRGLGNIKHSALKLKEAFASYDAEKVFKEYLSHKTSKENKACKCGEILKGIAKPLDCSLFATTCTPQNPIGSCMVSSEGACAAYYRYKRV</sequence>
<dbReference type="InterPro" id="IPR002780">
    <property type="entry name" value="Hyd_form_HypD"/>
</dbReference>
<dbReference type="PIRSF" id="PIRSF005622">
    <property type="entry name" value="Hydrgn_mat_hypD"/>
    <property type="match status" value="1"/>
</dbReference>
<protein>
    <submittedName>
        <fullName evidence="4">Hydrogenase expression/formation protein HypD</fullName>
    </submittedName>
</protein>
<reference evidence="4 5" key="1">
    <citation type="submission" date="2013-11" db="EMBL/GenBank/DDBJ databases">
        <title>Estimation of Helicobacter pylori bacteriophage ecology using H. pylori isolates.</title>
        <authorList>
            <person name="Uchiyama J."/>
            <person name="Takemura-Uchiyama I."/>
            <person name="Ujihara T."/>
            <person name="Matsuzaki S."/>
        </authorList>
    </citation>
    <scope>NUCLEOTIDE SEQUENCE [LARGE SCALE GENOMIC DNA]</scope>
    <source>
        <strain evidence="4 5">NY40</strain>
    </source>
</reference>
<dbReference type="RefSeq" id="WP_041051638.1">
    <property type="nucleotide sequence ID" value="NZ_AP014523.1"/>
</dbReference>
<dbReference type="GO" id="GO:0005506">
    <property type="term" value="F:iron ion binding"/>
    <property type="evidence" value="ECO:0007669"/>
    <property type="project" value="TreeGrafter"/>
</dbReference>
<gene>
    <name evidence="4" type="ORF">NY40_1581</name>
</gene>
<keyword evidence="2" id="KW-0479">Metal-binding</keyword>
<dbReference type="Gene3D" id="3.40.50.11750">
    <property type="entry name" value="HypD, alpha/beta domain 1"/>
    <property type="match status" value="2"/>
</dbReference>
<keyword evidence="3" id="KW-0408">Iron</keyword>
<evidence type="ECO:0000256" key="2">
    <source>
        <dbReference type="ARBA" id="ARBA00022723"/>
    </source>
</evidence>
<dbReference type="Gene3D" id="6.10.20.100">
    <property type="match status" value="1"/>
</dbReference>
<dbReference type="PANTHER" id="PTHR30149">
    <property type="entry name" value="HYDROGENASE PROTEIN ASSEMBLY PROTEIN HYPD"/>
    <property type="match status" value="1"/>
</dbReference>